<evidence type="ECO:0000256" key="1">
    <source>
        <dbReference type="SAM" id="Phobius"/>
    </source>
</evidence>
<feature type="transmembrane region" description="Helical" evidence="1">
    <location>
        <begin position="53"/>
        <end position="71"/>
    </location>
</feature>
<comment type="caution">
    <text evidence="2">The sequence shown here is derived from an EMBL/GenBank/DDBJ whole genome shotgun (WGS) entry which is preliminary data.</text>
</comment>
<keyword evidence="1" id="KW-0472">Membrane</keyword>
<proteinExistence type="predicted"/>
<reference evidence="2" key="1">
    <citation type="journal article" date="2015" name="Nature">
        <title>Complex archaea that bridge the gap between prokaryotes and eukaryotes.</title>
        <authorList>
            <person name="Spang A."/>
            <person name="Saw J.H."/>
            <person name="Jorgensen S.L."/>
            <person name="Zaremba-Niedzwiedzka K."/>
            <person name="Martijn J."/>
            <person name="Lind A.E."/>
            <person name="van Eijk R."/>
            <person name="Schleper C."/>
            <person name="Guy L."/>
            <person name="Ettema T.J."/>
        </authorList>
    </citation>
    <scope>NUCLEOTIDE SEQUENCE</scope>
</reference>
<accession>A0A0F9CRP1</accession>
<evidence type="ECO:0000313" key="2">
    <source>
        <dbReference type="EMBL" id="KKL08291.1"/>
    </source>
</evidence>
<organism evidence="2">
    <name type="scientific">marine sediment metagenome</name>
    <dbReference type="NCBI Taxonomy" id="412755"/>
    <lineage>
        <taxon>unclassified sequences</taxon>
        <taxon>metagenomes</taxon>
        <taxon>ecological metagenomes</taxon>
    </lineage>
</organism>
<gene>
    <name evidence="2" type="ORF">LCGC14_2577340</name>
</gene>
<evidence type="ECO:0008006" key="3">
    <source>
        <dbReference type="Google" id="ProtNLM"/>
    </source>
</evidence>
<protein>
    <recommendedName>
        <fullName evidence="3">Citrate transporter-like domain-containing protein</fullName>
    </recommendedName>
</protein>
<dbReference type="EMBL" id="LAZR01042939">
    <property type="protein sequence ID" value="KKL08291.1"/>
    <property type="molecule type" value="Genomic_DNA"/>
</dbReference>
<name>A0A0F9CRP1_9ZZZZ</name>
<feature type="transmembrane region" description="Helical" evidence="1">
    <location>
        <begin position="29"/>
        <end position="46"/>
    </location>
</feature>
<keyword evidence="1" id="KW-1133">Transmembrane helix</keyword>
<dbReference type="AlphaFoldDB" id="A0A0F9CRP1"/>
<keyword evidence="1" id="KW-0812">Transmembrane</keyword>
<sequence>MIPFIFVAIFLAFFFLVLSFAMKNYPLVMISAMSLMILGVSILSDNIEDINNLLTLTLGVVCVCIGAYVFINGSLEKLQEYDYGGTKW</sequence>